<dbReference type="Proteomes" id="UP000272833">
    <property type="component" value="Unassembled WGS sequence"/>
</dbReference>
<organism evidence="1 2">
    <name type="scientific">Ectopseudomonas oleovorans</name>
    <name type="common">Pseudomonas oleovorans</name>
    <dbReference type="NCBI Taxonomy" id="301"/>
    <lineage>
        <taxon>Bacteria</taxon>
        <taxon>Pseudomonadati</taxon>
        <taxon>Pseudomonadota</taxon>
        <taxon>Gammaproteobacteria</taxon>
        <taxon>Pseudomonadales</taxon>
        <taxon>Pseudomonadaceae</taxon>
        <taxon>Ectopseudomonas</taxon>
    </lineage>
</organism>
<dbReference type="EMBL" id="RHRS01000038">
    <property type="protein sequence ID" value="RRW33751.1"/>
    <property type="molecule type" value="Genomic_DNA"/>
</dbReference>
<proteinExistence type="predicted"/>
<name>A0A3R8VX41_ECTOL</name>
<reference evidence="1 2" key="1">
    <citation type="submission" date="2018-10" db="EMBL/GenBank/DDBJ databases">
        <title>Transmission dynamics of multidrug resistant bacteria on intensive care unit surfaces.</title>
        <authorList>
            <person name="D'Souza A.W."/>
            <person name="Potter R.F."/>
            <person name="Wallace M."/>
            <person name="Shupe A."/>
            <person name="Patel S."/>
            <person name="Sun S."/>
            <person name="Gul D."/>
            <person name="Kwon J.H."/>
            <person name="Andleeb S."/>
            <person name="Burnham C.-A.D."/>
            <person name="Dantas G."/>
        </authorList>
    </citation>
    <scope>NUCLEOTIDE SEQUENCE [LARGE SCALE GENOMIC DNA]</scope>
    <source>
        <strain evidence="1 2">PO_271</strain>
    </source>
</reference>
<evidence type="ECO:0000313" key="1">
    <source>
        <dbReference type="EMBL" id="RRW33751.1"/>
    </source>
</evidence>
<gene>
    <name evidence="1" type="ORF">EGJ44_14925</name>
</gene>
<dbReference type="AlphaFoldDB" id="A0A3R8VX41"/>
<accession>A0A3R8VX41</accession>
<sequence>MSTTTCNTPSSPATLYRIDECADLMADACIRDEQGNLIFISVWARDTAIQQFLARLTLARDEDGLDHFHLITEQGGSIPIFIGTVERLEKRLTRSYRRTLFGSMVNLWLFDRRCIRPDKSTASALALLPRSVTDPTSRLWQLVKETCPLPLLDHWQAPVLALLRDHNMLQDLPVALGPLRGLRLGLDVPALTEALGELIRHGVLTAYAPRQPATTDLPLEAVA</sequence>
<evidence type="ECO:0000313" key="2">
    <source>
        <dbReference type="Proteomes" id="UP000272833"/>
    </source>
</evidence>
<comment type="caution">
    <text evidence="1">The sequence shown here is derived from an EMBL/GenBank/DDBJ whole genome shotgun (WGS) entry which is preliminary data.</text>
</comment>
<dbReference type="RefSeq" id="WP_125874580.1">
    <property type="nucleotide sequence ID" value="NZ_RHRS01000038.1"/>
</dbReference>
<protein>
    <submittedName>
        <fullName evidence="1">Uncharacterized protein</fullName>
    </submittedName>
</protein>